<feature type="domain" description="Blue (type 1) copper" evidence="4">
    <location>
        <begin position="33"/>
        <end position="110"/>
    </location>
</feature>
<keyword evidence="2" id="KW-0186">Copper</keyword>
<dbReference type="AlphaFoldDB" id="A0A844T1F4"/>
<proteinExistence type="predicted"/>
<reference evidence="5 6" key="1">
    <citation type="submission" date="2019-12" db="EMBL/GenBank/DDBJ databases">
        <title>Draft genome sequences Bradyrhizobium cajani AMBPC1010, Bradyrhizobium pachyrhizi AMBPC1040 and Bradyrhizobium yuanmingense ALSPC3051, three plant growth promoting strains isolated from nodules of Cajanus cajan L. in Dominican Republic.</title>
        <authorList>
            <person name="Flores-Felix J.D."/>
            <person name="Araujo J."/>
            <person name="Diaz-Alcantara C."/>
            <person name="Gonzalez-Andres F."/>
            <person name="Velazquez E."/>
        </authorList>
    </citation>
    <scope>NUCLEOTIDE SEQUENCE [LARGE SCALE GENOMIC DNA]</scope>
    <source>
        <strain evidence="5 6">1010</strain>
    </source>
</reference>
<dbReference type="CDD" id="cd13921">
    <property type="entry name" value="Amicyanin"/>
    <property type="match status" value="1"/>
</dbReference>
<evidence type="ECO:0000256" key="3">
    <source>
        <dbReference type="SAM" id="SignalP"/>
    </source>
</evidence>
<dbReference type="EMBL" id="WQNE01000004">
    <property type="protein sequence ID" value="MVT72968.1"/>
    <property type="molecule type" value="Genomic_DNA"/>
</dbReference>
<protein>
    <submittedName>
        <fullName evidence="5">Amicyanin</fullName>
    </submittedName>
</protein>
<name>A0A844T1F4_9BRAD</name>
<feature type="signal peptide" evidence="3">
    <location>
        <begin position="1"/>
        <end position="30"/>
    </location>
</feature>
<dbReference type="InterPro" id="IPR000923">
    <property type="entry name" value="BlueCu_1"/>
</dbReference>
<dbReference type="PANTHER" id="PTHR36507:SF1">
    <property type="entry name" value="BLL1555 PROTEIN"/>
    <property type="match status" value="1"/>
</dbReference>
<dbReference type="InterPro" id="IPR035668">
    <property type="entry name" value="Amicyanin"/>
</dbReference>
<dbReference type="PANTHER" id="PTHR36507">
    <property type="entry name" value="BLL1555 PROTEIN"/>
    <property type="match status" value="1"/>
</dbReference>
<organism evidence="5 6">
    <name type="scientific">Bradyrhizobium cajani</name>
    <dbReference type="NCBI Taxonomy" id="1928661"/>
    <lineage>
        <taxon>Bacteria</taxon>
        <taxon>Pseudomonadati</taxon>
        <taxon>Pseudomonadota</taxon>
        <taxon>Alphaproteobacteria</taxon>
        <taxon>Hyphomicrobiales</taxon>
        <taxon>Nitrobacteraceae</taxon>
        <taxon>Bradyrhizobium</taxon>
    </lineage>
</organism>
<evidence type="ECO:0000313" key="5">
    <source>
        <dbReference type="EMBL" id="MVT72968.1"/>
    </source>
</evidence>
<dbReference type="SUPFAM" id="SSF49503">
    <property type="entry name" value="Cupredoxins"/>
    <property type="match status" value="1"/>
</dbReference>
<dbReference type="Proteomes" id="UP000449969">
    <property type="component" value="Unassembled WGS sequence"/>
</dbReference>
<dbReference type="InterPro" id="IPR008972">
    <property type="entry name" value="Cupredoxin"/>
</dbReference>
<comment type="caution">
    <text evidence="5">The sequence shown here is derived from an EMBL/GenBank/DDBJ whole genome shotgun (WGS) entry which is preliminary data.</text>
</comment>
<sequence length="111" mass="12487">MKRFNRRDFGVDFGLALAAAILLPATTVRADDTAVHIDNFVFQPAELKIKVGTTVTWTNRDDIPHTIVSAGKFRSKTLDTDDKFSFTFTNAGDYKYFCSLHPHMTGMIKVE</sequence>
<dbReference type="Pfam" id="PF00127">
    <property type="entry name" value="Copper-bind"/>
    <property type="match status" value="1"/>
</dbReference>
<dbReference type="RefSeq" id="WP_157328981.1">
    <property type="nucleotide sequence ID" value="NZ_JANADL010000044.1"/>
</dbReference>
<feature type="chain" id="PRO_5032508182" evidence="3">
    <location>
        <begin position="31"/>
        <end position="111"/>
    </location>
</feature>
<evidence type="ECO:0000259" key="4">
    <source>
        <dbReference type="Pfam" id="PF00127"/>
    </source>
</evidence>
<dbReference type="OrthoDB" id="9796416at2"/>
<dbReference type="GO" id="GO:0005507">
    <property type="term" value="F:copper ion binding"/>
    <property type="evidence" value="ECO:0007669"/>
    <property type="project" value="InterPro"/>
</dbReference>
<keyword evidence="6" id="KW-1185">Reference proteome</keyword>
<dbReference type="Gene3D" id="2.60.40.420">
    <property type="entry name" value="Cupredoxins - blue copper proteins"/>
    <property type="match status" value="1"/>
</dbReference>
<keyword evidence="1" id="KW-0479">Metal-binding</keyword>
<keyword evidence="3" id="KW-0732">Signal</keyword>
<dbReference type="GO" id="GO:0009055">
    <property type="term" value="F:electron transfer activity"/>
    <property type="evidence" value="ECO:0007669"/>
    <property type="project" value="InterPro"/>
</dbReference>
<evidence type="ECO:0000256" key="2">
    <source>
        <dbReference type="ARBA" id="ARBA00023008"/>
    </source>
</evidence>
<accession>A0A844T1F4</accession>
<evidence type="ECO:0000256" key="1">
    <source>
        <dbReference type="ARBA" id="ARBA00022723"/>
    </source>
</evidence>
<gene>
    <name evidence="5" type="ORF">GPL20_07590</name>
</gene>
<dbReference type="InterPro" id="IPR052721">
    <property type="entry name" value="ET_Amicyanin"/>
</dbReference>
<evidence type="ECO:0000313" key="6">
    <source>
        <dbReference type="Proteomes" id="UP000449969"/>
    </source>
</evidence>